<feature type="domain" description="DUF4124" evidence="3">
    <location>
        <begin position="12"/>
        <end position="78"/>
    </location>
</feature>
<reference evidence="5" key="1">
    <citation type="submission" date="2015-08" db="EMBL/GenBank/DDBJ databases">
        <title>Vibrio galatheae sp. nov., a novel member of the Vibrionaceae family isolated from the Solomon Islands.</title>
        <authorList>
            <person name="Giubergia S."/>
            <person name="Machado H."/>
            <person name="Mateiu R.V."/>
            <person name="Gram L."/>
        </authorList>
    </citation>
    <scope>NUCLEOTIDE SEQUENCE [LARGE SCALE GENOMIC DNA]</scope>
    <source>
        <strain evidence="5">DSM 19134</strain>
    </source>
</reference>
<evidence type="ECO:0000313" key="4">
    <source>
        <dbReference type="EMBL" id="KOO06602.1"/>
    </source>
</evidence>
<sequence length="183" mass="20070">MKWHQQLVFLFVLQAPVAIAQTVYSWVDDNGVVHFSDNPSSGKVKAIQLPDHERPAPPPKFDAPQAVDADKNNSAEAKPESVGPLVVDIISPQHDQALRSNAGMITIQAEVNRKLAIGETLQLVMDNKRYGAPTNQPLWELKNIDRGSHSFVVQAIKDGKLIASSSPITVHLQRAIQKKATSQ</sequence>
<evidence type="ECO:0000256" key="2">
    <source>
        <dbReference type="SAM" id="SignalP"/>
    </source>
</evidence>
<feature type="compositionally biased region" description="Basic and acidic residues" evidence="1">
    <location>
        <begin position="68"/>
        <end position="78"/>
    </location>
</feature>
<dbReference type="InterPro" id="IPR013783">
    <property type="entry name" value="Ig-like_fold"/>
</dbReference>
<evidence type="ECO:0000259" key="3">
    <source>
        <dbReference type="Pfam" id="PF13511"/>
    </source>
</evidence>
<dbReference type="Pfam" id="PF13511">
    <property type="entry name" value="DUF4124"/>
    <property type="match status" value="1"/>
</dbReference>
<dbReference type="RefSeq" id="WP_053409942.1">
    <property type="nucleotide sequence ID" value="NZ_DAIPHI010000146.1"/>
</dbReference>
<protein>
    <submittedName>
        <fullName evidence="4">Nitrogen regulation protein NR</fullName>
    </submittedName>
</protein>
<proteinExistence type="predicted"/>
<feature type="signal peptide" evidence="2">
    <location>
        <begin position="1"/>
        <end position="20"/>
    </location>
</feature>
<feature type="chain" id="PRO_5005600464" evidence="2">
    <location>
        <begin position="21"/>
        <end position="183"/>
    </location>
</feature>
<dbReference type="EMBL" id="LHPI01000016">
    <property type="protein sequence ID" value="KOO06602.1"/>
    <property type="molecule type" value="Genomic_DNA"/>
</dbReference>
<feature type="region of interest" description="Disordered" evidence="1">
    <location>
        <begin position="50"/>
        <end position="78"/>
    </location>
</feature>
<dbReference type="AlphaFoldDB" id="A0A0M0HXM8"/>
<dbReference type="Proteomes" id="UP000037530">
    <property type="component" value="Unassembled WGS sequence"/>
</dbReference>
<dbReference type="STRING" id="171383.AKJ31_15100"/>
<accession>A0A0M0HXM8</accession>
<name>A0A0M0HXM8_9VIBR</name>
<keyword evidence="2" id="KW-0732">Signal</keyword>
<organism evidence="4 5">
    <name type="scientific">Vibrio hepatarius</name>
    <dbReference type="NCBI Taxonomy" id="171383"/>
    <lineage>
        <taxon>Bacteria</taxon>
        <taxon>Pseudomonadati</taxon>
        <taxon>Pseudomonadota</taxon>
        <taxon>Gammaproteobacteria</taxon>
        <taxon>Vibrionales</taxon>
        <taxon>Vibrionaceae</taxon>
        <taxon>Vibrio</taxon>
        <taxon>Vibrio oreintalis group</taxon>
    </lineage>
</organism>
<keyword evidence="5" id="KW-1185">Reference proteome</keyword>
<comment type="caution">
    <text evidence="4">The sequence shown here is derived from an EMBL/GenBank/DDBJ whole genome shotgun (WGS) entry which is preliminary data.</text>
</comment>
<evidence type="ECO:0000256" key="1">
    <source>
        <dbReference type="SAM" id="MobiDB-lite"/>
    </source>
</evidence>
<dbReference type="InterPro" id="IPR025392">
    <property type="entry name" value="DUF4124"/>
</dbReference>
<dbReference type="OrthoDB" id="7062774at2"/>
<dbReference type="PATRIC" id="fig|171383.3.peg.3091"/>
<dbReference type="Gene3D" id="2.60.40.10">
    <property type="entry name" value="Immunoglobulins"/>
    <property type="match status" value="1"/>
</dbReference>
<evidence type="ECO:0000313" key="5">
    <source>
        <dbReference type="Proteomes" id="UP000037530"/>
    </source>
</evidence>
<gene>
    <name evidence="4" type="ORF">AKJ31_15100</name>
</gene>